<organism evidence="3 4">
    <name type="scientific">Halobellus ruber</name>
    <dbReference type="NCBI Taxonomy" id="2761102"/>
    <lineage>
        <taxon>Archaea</taxon>
        <taxon>Methanobacteriati</taxon>
        <taxon>Methanobacteriota</taxon>
        <taxon>Stenosarchaea group</taxon>
        <taxon>Halobacteria</taxon>
        <taxon>Halobacteriales</taxon>
        <taxon>Haloferacaceae</taxon>
        <taxon>Halobellus</taxon>
    </lineage>
</organism>
<protein>
    <submittedName>
        <fullName evidence="3">Aldo/keto reductase</fullName>
    </submittedName>
</protein>
<accession>A0A7J9SLR3</accession>
<name>A0A7J9SLR3_9EURY</name>
<evidence type="ECO:0000313" key="3">
    <source>
        <dbReference type="EMBL" id="MBB6646966.1"/>
    </source>
</evidence>
<dbReference type="CDD" id="cd19079">
    <property type="entry name" value="AKR_EcYajO-like"/>
    <property type="match status" value="1"/>
</dbReference>
<dbReference type="GO" id="GO:0016491">
    <property type="term" value="F:oxidoreductase activity"/>
    <property type="evidence" value="ECO:0007669"/>
    <property type="project" value="UniProtKB-KW"/>
</dbReference>
<dbReference type="InterPro" id="IPR050523">
    <property type="entry name" value="AKR_Detox_Biosynth"/>
</dbReference>
<evidence type="ECO:0000259" key="2">
    <source>
        <dbReference type="Pfam" id="PF00248"/>
    </source>
</evidence>
<dbReference type="PANTHER" id="PTHR43364">
    <property type="entry name" value="NADH-SPECIFIC METHYLGLYOXAL REDUCTASE-RELATED"/>
    <property type="match status" value="1"/>
</dbReference>
<dbReference type="Proteomes" id="UP000546257">
    <property type="component" value="Unassembled WGS sequence"/>
</dbReference>
<dbReference type="SUPFAM" id="SSF51430">
    <property type="entry name" value="NAD(P)-linked oxidoreductase"/>
    <property type="match status" value="1"/>
</dbReference>
<dbReference type="RefSeq" id="WP_185193595.1">
    <property type="nucleotide sequence ID" value="NZ_JACKXD010000004.1"/>
</dbReference>
<dbReference type="AlphaFoldDB" id="A0A7J9SLR3"/>
<dbReference type="InterPro" id="IPR036812">
    <property type="entry name" value="NAD(P)_OxRdtase_dom_sf"/>
</dbReference>
<dbReference type="InterPro" id="IPR023210">
    <property type="entry name" value="NADP_OxRdtase_dom"/>
</dbReference>
<keyword evidence="1" id="KW-0560">Oxidoreductase</keyword>
<proteinExistence type="predicted"/>
<sequence>MEYTTLGETGLEVSRFALGCMNFGSGEPWMIGDEERSREIIEHALEMGINVLDTANVYSRGESEEIVGRAIEGYDRSEVVVATKVYHRMREGPNGRGLSRKHVLDQAAASLDRLGLDYIDLYQIHRWDDDTPLEETLSALDHLVEEGLVRYVGASTMPAWKFTRALYAADVENRERFVSMQPEYNAVDRHEEANVLPACEAEGVGVLPWSPLAGGFLTGKYERGETPDSGRAATDDYTARRFTEENWAVLEAIRDIAEAKGATPAQVSLAWLLHKEVVDAPILGPRRIDHLEENVGALAVDLSDDEMARIEAPKTPRWPAPGKD</sequence>
<dbReference type="GO" id="GO:0005829">
    <property type="term" value="C:cytosol"/>
    <property type="evidence" value="ECO:0007669"/>
    <property type="project" value="UniProtKB-ARBA"/>
</dbReference>
<keyword evidence="4" id="KW-1185">Reference proteome</keyword>
<reference evidence="3 4" key="1">
    <citation type="submission" date="2020-08" db="EMBL/GenBank/DDBJ databases">
        <authorList>
            <person name="Seo M.-J."/>
        </authorList>
    </citation>
    <scope>NUCLEOTIDE SEQUENCE [LARGE SCALE GENOMIC DNA]</scope>
    <source>
        <strain evidence="3 4">MBLA0160</strain>
    </source>
</reference>
<gene>
    <name evidence="3" type="ORF">H5V44_11835</name>
</gene>
<dbReference type="PRINTS" id="PR00069">
    <property type="entry name" value="ALDKETRDTASE"/>
</dbReference>
<dbReference type="Pfam" id="PF00248">
    <property type="entry name" value="Aldo_ket_red"/>
    <property type="match status" value="1"/>
</dbReference>
<evidence type="ECO:0000256" key="1">
    <source>
        <dbReference type="ARBA" id="ARBA00023002"/>
    </source>
</evidence>
<dbReference type="PANTHER" id="PTHR43364:SF4">
    <property type="entry name" value="NAD(P)-LINKED OXIDOREDUCTASE SUPERFAMILY PROTEIN"/>
    <property type="match status" value="1"/>
</dbReference>
<feature type="domain" description="NADP-dependent oxidoreductase" evidence="2">
    <location>
        <begin position="17"/>
        <end position="312"/>
    </location>
</feature>
<evidence type="ECO:0000313" key="4">
    <source>
        <dbReference type="Proteomes" id="UP000546257"/>
    </source>
</evidence>
<dbReference type="FunFam" id="3.20.20.100:FF:000004">
    <property type="entry name" value="Oxidoreductase, aldo/keto reductase"/>
    <property type="match status" value="1"/>
</dbReference>
<dbReference type="Gene3D" id="3.20.20.100">
    <property type="entry name" value="NADP-dependent oxidoreductase domain"/>
    <property type="match status" value="1"/>
</dbReference>
<dbReference type="InterPro" id="IPR020471">
    <property type="entry name" value="AKR"/>
</dbReference>
<comment type="caution">
    <text evidence="3">The sequence shown here is derived from an EMBL/GenBank/DDBJ whole genome shotgun (WGS) entry which is preliminary data.</text>
</comment>
<dbReference type="EMBL" id="JACKXD010000004">
    <property type="protein sequence ID" value="MBB6646966.1"/>
    <property type="molecule type" value="Genomic_DNA"/>
</dbReference>